<feature type="compositionally biased region" description="Basic and acidic residues" evidence="1">
    <location>
        <begin position="108"/>
        <end position="130"/>
    </location>
</feature>
<evidence type="ECO:0000313" key="3">
    <source>
        <dbReference type="Proteomes" id="UP000468531"/>
    </source>
</evidence>
<dbReference type="Gene3D" id="3.90.226.10">
    <property type="entry name" value="2-enoyl-CoA Hydratase, Chain A, domain 1"/>
    <property type="match status" value="1"/>
</dbReference>
<protein>
    <recommendedName>
        <fullName evidence="4">Enoyl-CoA hydratase/isomerase family protein</fullName>
    </recommendedName>
</protein>
<proteinExistence type="predicted"/>
<dbReference type="SUPFAM" id="SSF52096">
    <property type="entry name" value="ClpP/crotonase"/>
    <property type="match status" value="1"/>
</dbReference>
<dbReference type="GO" id="GO:0003824">
    <property type="term" value="F:catalytic activity"/>
    <property type="evidence" value="ECO:0007669"/>
    <property type="project" value="UniProtKB-ARBA"/>
</dbReference>
<evidence type="ECO:0000256" key="1">
    <source>
        <dbReference type="SAM" id="MobiDB-lite"/>
    </source>
</evidence>
<evidence type="ECO:0008006" key="4">
    <source>
        <dbReference type="Google" id="ProtNLM"/>
    </source>
</evidence>
<dbReference type="Pfam" id="PF00378">
    <property type="entry name" value="ECH_1"/>
    <property type="match status" value="1"/>
</dbReference>
<dbReference type="Proteomes" id="UP000468531">
    <property type="component" value="Unassembled WGS sequence"/>
</dbReference>
<dbReference type="InterPro" id="IPR029045">
    <property type="entry name" value="ClpP/crotonase-like_dom_sf"/>
</dbReference>
<dbReference type="InterPro" id="IPR001753">
    <property type="entry name" value="Enoyl-CoA_hydra/iso"/>
</dbReference>
<reference evidence="2 3" key="1">
    <citation type="journal article" date="2020" name="Arch. Microbiol.">
        <title>Bradyrhizobium uaiense sp. nov., a new highly efficient cowpea symbiont.</title>
        <authorList>
            <person name="Cabral Michel D."/>
            <person name="Azarias Guimaraes A."/>
            <person name="Martins da Costa E."/>
            <person name="Soares de Carvalho T."/>
            <person name="Balsanelli E."/>
            <person name="Willems A."/>
            <person name="Maltempi de Souza E."/>
            <person name="de Souza Moreira F.M."/>
        </authorList>
    </citation>
    <scope>NUCLEOTIDE SEQUENCE [LARGE SCALE GENOMIC DNA]</scope>
    <source>
        <strain evidence="2 3">UFLA 03-164</strain>
    </source>
</reference>
<dbReference type="RefSeq" id="WP_163154196.1">
    <property type="nucleotide sequence ID" value="NZ_VKHP01000050.1"/>
</dbReference>
<evidence type="ECO:0000313" key="2">
    <source>
        <dbReference type="EMBL" id="NEU97101.1"/>
    </source>
</evidence>
<dbReference type="EMBL" id="VKHP01000050">
    <property type="protein sequence ID" value="NEU97101.1"/>
    <property type="molecule type" value="Genomic_DNA"/>
</dbReference>
<accession>A0A6P1BHK9</accession>
<dbReference type="AlphaFoldDB" id="A0A6P1BHK9"/>
<comment type="caution">
    <text evidence="2">The sequence shown here is derived from an EMBL/GenBank/DDBJ whole genome shotgun (WGS) entry which is preliminary data.</text>
</comment>
<keyword evidence="3" id="KW-1185">Reference proteome</keyword>
<feature type="region of interest" description="Disordered" evidence="1">
    <location>
        <begin position="106"/>
        <end position="137"/>
    </location>
</feature>
<organism evidence="2 3">
    <name type="scientific">Bradyrhizobium uaiense</name>
    <dbReference type="NCBI Taxonomy" id="2594946"/>
    <lineage>
        <taxon>Bacteria</taxon>
        <taxon>Pseudomonadati</taxon>
        <taxon>Pseudomonadota</taxon>
        <taxon>Alphaproteobacteria</taxon>
        <taxon>Hyphomicrobiales</taxon>
        <taxon>Nitrobacteraceae</taxon>
        <taxon>Bradyrhizobium</taxon>
    </lineage>
</organism>
<sequence>MTGYPMQKSKSWSAAEVMDRAKLFTAKVGLEKFGDAYPRPTVAAINGHAYAGGFITAIDYDHRIASKGPLQFALNEVPIGIPMPAVYCEIIKHAIGFGTNAVRSDLQPCRRDPDGRRPADRRAGQADRSGRRLGGAGTSGLLHGLRLCHARASGRCYGGD</sequence>
<name>A0A6P1BHK9_9BRAD</name>
<gene>
    <name evidence="2" type="ORF">FNJ47_14965</name>
</gene>